<comment type="caution">
    <text evidence="1">The sequence shown here is derived from an EMBL/GenBank/DDBJ whole genome shotgun (WGS) entry which is preliminary data.</text>
</comment>
<dbReference type="GeneID" id="26810858"/>
<dbReference type="OrthoDB" id="4402936at2759"/>
<dbReference type="AlphaFoldDB" id="A0A0L1IUT1"/>
<reference evidence="1 2" key="1">
    <citation type="submission" date="2014-06" db="EMBL/GenBank/DDBJ databases">
        <title>The Genome of the Aflatoxigenic Filamentous Fungus Aspergillus nomius.</title>
        <authorList>
            <person name="Moore M.G."/>
            <person name="Shannon B.M."/>
            <person name="Brian M.M."/>
        </authorList>
    </citation>
    <scope>NUCLEOTIDE SEQUENCE [LARGE SCALE GENOMIC DNA]</scope>
    <source>
        <strain evidence="1 2">NRRL 13137</strain>
    </source>
</reference>
<evidence type="ECO:0000313" key="2">
    <source>
        <dbReference type="Proteomes" id="UP000037505"/>
    </source>
</evidence>
<gene>
    <name evidence="1" type="ORF">ANOM_009054</name>
</gene>
<keyword evidence="2" id="KW-1185">Reference proteome</keyword>
<dbReference type="RefSeq" id="XP_015404167.1">
    <property type="nucleotide sequence ID" value="XM_015554310.1"/>
</dbReference>
<evidence type="ECO:0000313" key="1">
    <source>
        <dbReference type="EMBL" id="KNG83244.1"/>
    </source>
</evidence>
<name>A0A0L1IUT1_ASPN3</name>
<organism evidence="1 2">
    <name type="scientific">Aspergillus nomiae NRRL (strain ATCC 15546 / NRRL 13137 / CBS 260.88 / M93)</name>
    <dbReference type="NCBI Taxonomy" id="1509407"/>
    <lineage>
        <taxon>Eukaryota</taxon>
        <taxon>Fungi</taxon>
        <taxon>Dikarya</taxon>
        <taxon>Ascomycota</taxon>
        <taxon>Pezizomycotina</taxon>
        <taxon>Eurotiomycetes</taxon>
        <taxon>Eurotiomycetidae</taxon>
        <taxon>Eurotiales</taxon>
        <taxon>Aspergillaceae</taxon>
        <taxon>Aspergillus</taxon>
        <taxon>Aspergillus subgen. Circumdati</taxon>
    </lineage>
</organism>
<dbReference type="Proteomes" id="UP000037505">
    <property type="component" value="Unassembled WGS sequence"/>
</dbReference>
<proteinExistence type="predicted"/>
<accession>A0A0L1IUT1</accession>
<dbReference type="EMBL" id="JNOM01000282">
    <property type="protein sequence ID" value="KNG83244.1"/>
    <property type="molecule type" value="Genomic_DNA"/>
</dbReference>
<sequence>MVKDLTFDVRYDNELAHDYYGDGKKLADYMRRIYHDKNLHFPDEFDSTLTTPPIHFMSVEASDEADLDDLRNVNVPPGLNIEIMDLDM</sequence>
<protein>
    <submittedName>
        <fullName evidence="1">Uncharacterized protein</fullName>
    </submittedName>
</protein>